<evidence type="ECO:0000313" key="1">
    <source>
        <dbReference type="EMBL" id="MBH5400689.1"/>
    </source>
</evidence>
<comment type="caution">
    <text evidence="1">The sequence shown here is derived from an EMBL/GenBank/DDBJ whole genome shotgun (WGS) entry which is preliminary data.</text>
</comment>
<dbReference type="RefSeq" id="WP_197961858.1">
    <property type="nucleotide sequence ID" value="NZ_JACCHP010000016.1"/>
</dbReference>
<proteinExistence type="predicted"/>
<gene>
    <name evidence="1" type="ORF">HZZ13_23255</name>
</gene>
<keyword evidence="2" id="KW-1185">Reference proteome</keyword>
<dbReference type="EMBL" id="JACCHP010000016">
    <property type="protein sequence ID" value="MBH5400689.1"/>
    <property type="molecule type" value="Genomic_DNA"/>
</dbReference>
<organism evidence="1 2">
    <name type="scientific">Bradyrhizobium agreste</name>
    <dbReference type="NCBI Taxonomy" id="2751811"/>
    <lineage>
        <taxon>Bacteria</taxon>
        <taxon>Pseudomonadati</taxon>
        <taxon>Pseudomonadota</taxon>
        <taxon>Alphaproteobacteria</taxon>
        <taxon>Hyphomicrobiales</taxon>
        <taxon>Nitrobacteraceae</taxon>
        <taxon>Bradyrhizobium</taxon>
    </lineage>
</organism>
<evidence type="ECO:0000313" key="2">
    <source>
        <dbReference type="Proteomes" id="UP000807370"/>
    </source>
</evidence>
<sequence>MTFAILLRSKRRDARFTLGQPLAMLGLRKGGWSAFRDAELRFPSNLVEARVLITDVGWDALASNEAATFRSN</sequence>
<protein>
    <submittedName>
        <fullName evidence="1">Uncharacterized protein</fullName>
    </submittedName>
</protein>
<dbReference type="Proteomes" id="UP000807370">
    <property type="component" value="Unassembled WGS sequence"/>
</dbReference>
<accession>A0ABS0PU04</accession>
<reference evidence="1 2" key="1">
    <citation type="submission" date="2020-07" db="EMBL/GenBank/DDBJ databases">
        <title>Bradyrhizobium diversity isolated from nodules of indigenous legumes of Western Australia.</title>
        <authorList>
            <person name="Klepa M.S."/>
        </authorList>
    </citation>
    <scope>NUCLEOTIDE SEQUENCE [LARGE SCALE GENOMIC DNA]</scope>
    <source>
        <strain evidence="1 2">CNPSo 4010</strain>
    </source>
</reference>
<name>A0ABS0PU04_9BRAD</name>